<dbReference type="Gene3D" id="2.150.10.10">
    <property type="entry name" value="Serralysin-like metalloprotease, C-terminal"/>
    <property type="match status" value="1"/>
</dbReference>
<keyword evidence="2" id="KW-1185">Reference proteome</keyword>
<evidence type="ECO:0008006" key="3">
    <source>
        <dbReference type="Google" id="ProtNLM"/>
    </source>
</evidence>
<dbReference type="PRINTS" id="PR00313">
    <property type="entry name" value="CABNDNGRPT"/>
</dbReference>
<proteinExistence type="predicted"/>
<dbReference type="SUPFAM" id="SSF51120">
    <property type="entry name" value="beta-Roll"/>
    <property type="match status" value="1"/>
</dbReference>
<sequence>MALQGNPINGPDLIFGDNLDNYINALDGDDTVFGNGGNDFIEDSSGPNSGNDVFFGDRGNDTLYGWAGNDDLHGGGGNDYLDGYSGNAFSKEYDVLTGSSLNIFGDGQDTFGLGFSGYPMYYQKAVFAMITDFNGADRFSSSGDRILLGGSASQYKFTYEDRSSLGTMSGSNNPLIKDTIIRSASNPSDIIGIVEDINIVGADVFTYV</sequence>
<dbReference type="InterPro" id="IPR011049">
    <property type="entry name" value="Serralysin-like_metalloprot_C"/>
</dbReference>
<evidence type="ECO:0000313" key="1">
    <source>
        <dbReference type="EMBL" id="MUL36316.1"/>
    </source>
</evidence>
<dbReference type="Pfam" id="PF00353">
    <property type="entry name" value="HemolysinCabind"/>
    <property type="match status" value="2"/>
</dbReference>
<dbReference type="PROSITE" id="PS00330">
    <property type="entry name" value="HEMOLYSIN_CALCIUM"/>
    <property type="match status" value="1"/>
</dbReference>
<evidence type="ECO:0000313" key="2">
    <source>
        <dbReference type="Proteomes" id="UP000441797"/>
    </source>
</evidence>
<accession>A0A6N8FWJ1</accession>
<dbReference type="Proteomes" id="UP000441797">
    <property type="component" value="Unassembled WGS sequence"/>
</dbReference>
<dbReference type="InterPro" id="IPR018511">
    <property type="entry name" value="Hemolysin-typ_Ca-bd_CS"/>
</dbReference>
<dbReference type="OrthoDB" id="9783944at2"/>
<dbReference type="EMBL" id="NAPY01000009">
    <property type="protein sequence ID" value="MUL36316.1"/>
    <property type="molecule type" value="Genomic_DNA"/>
</dbReference>
<gene>
    <name evidence="1" type="ORF">BWI75_08140</name>
</gene>
<name>A0A6N8FWJ1_9CHRO</name>
<comment type="caution">
    <text evidence="1">The sequence shown here is derived from an EMBL/GenBank/DDBJ whole genome shotgun (WGS) entry which is preliminary data.</text>
</comment>
<dbReference type="InterPro" id="IPR001343">
    <property type="entry name" value="Hemolysn_Ca-bd"/>
</dbReference>
<dbReference type="AlphaFoldDB" id="A0A6N8FWJ1"/>
<reference evidence="1 2" key="1">
    <citation type="journal article" date="2019" name="Front. Microbiol.">
        <title>Genomic Features for Desiccation Tolerance and Sugar Biosynthesis in the Extremophile Gloeocapsopsis sp. UTEX B3054.</title>
        <authorList>
            <person name="Urrejola C."/>
            <person name="Alcorta J."/>
            <person name="Salas L."/>
            <person name="Vasquez M."/>
            <person name="Polz M.F."/>
            <person name="Vicuna R."/>
            <person name="Diez B."/>
        </authorList>
    </citation>
    <scope>NUCLEOTIDE SEQUENCE [LARGE SCALE GENOMIC DNA]</scope>
    <source>
        <strain evidence="1 2">1H9</strain>
    </source>
</reference>
<dbReference type="RefSeq" id="WP_105219350.1">
    <property type="nucleotide sequence ID" value="NZ_CAWNSU010000033.1"/>
</dbReference>
<protein>
    <recommendedName>
        <fullName evidence="3">Calcium-binding protein</fullName>
    </recommendedName>
</protein>
<organism evidence="1 2">
    <name type="scientific">Gloeocapsopsis dulcis AAB1 = 1H9</name>
    <dbReference type="NCBI Taxonomy" id="1433147"/>
    <lineage>
        <taxon>Bacteria</taxon>
        <taxon>Bacillati</taxon>
        <taxon>Cyanobacteriota</taxon>
        <taxon>Cyanophyceae</taxon>
        <taxon>Oscillatoriophycideae</taxon>
        <taxon>Chroococcales</taxon>
        <taxon>Chroococcaceae</taxon>
        <taxon>Gloeocapsopsis</taxon>
        <taxon>Gloeocapsopsis dulcis</taxon>
    </lineage>
</organism>
<dbReference type="GO" id="GO:0005509">
    <property type="term" value="F:calcium ion binding"/>
    <property type="evidence" value="ECO:0007669"/>
    <property type="project" value="InterPro"/>
</dbReference>